<keyword evidence="2 7" id="KW-0813">Transport</keyword>
<proteinExistence type="inferred from homology"/>
<organism evidence="9 10">
    <name type="scientific">Agrilactobacillus yilanensis</name>
    <dbReference type="NCBI Taxonomy" id="2485997"/>
    <lineage>
        <taxon>Bacteria</taxon>
        <taxon>Bacillati</taxon>
        <taxon>Bacillota</taxon>
        <taxon>Bacilli</taxon>
        <taxon>Lactobacillales</taxon>
        <taxon>Lactobacillaceae</taxon>
        <taxon>Agrilactobacillus</taxon>
    </lineage>
</organism>
<keyword evidence="6 7" id="KW-0472">Membrane</keyword>
<feature type="transmembrane region" description="Helical" evidence="7">
    <location>
        <begin position="70"/>
        <end position="88"/>
    </location>
</feature>
<comment type="similarity">
    <text evidence="7">Belongs to the binding-protein-dependent transport system permease family.</text>
</comment>
<comment type="caution">
    <text evidence="9">The sequence shown here is derived from an EMBL/GenBank/DDBJ whole genome shotgun (WGS) entry which is preliminary data.</text>
</comment>
<evidence type="ECO:0000256" key="5">
    <source>
        <dbReference type="ARBA" id="ARBA00022989"/>
    </source>
</evidence>
<dbReference type="InterPro" id="IPR000515">
    <property type="entry name" value="MetI-like"/>
</dbReference>
<keyword evidence="10" id="KW-1185">Reference proteome</keyword>
<name>A0ABW4J6R5_9LACO</name>
<keyword evidence="4 7" id="KW-0812">Transmembrane</keyword>
<dbReference type="PROSITE" id="PS50928">
    <property type="entry name" value="ABC_TM1"/>
    <property type="match status" value="1"/>
</dbReference>
<evidence type="ECO:0000259" key="8">
    <source>
        <dbReference type="PROSITE" id="PS50928"/>
    </source>
</evidence>
<feature type="transmembrane region" description="Helical" evidence="7">
    <location>
        <begin position="197"/>
        <end position="220"/>
    </location>
</feature>
<dbReference type="Proteomes" id="UP001597267">
    <property type="component" value="Unassembled WGS sequence"/>
</dbReference>
<feature type="transmembrane region" description="Helical" evidence="7">
    <location>
        <begin position="26"/>
        <end position="49"/>
    </location>
</feature>
<feature type="transmembrane region" description="Helical" evidence="7">
    <location>
        <begin position="155"/>
        <end position="177"/>
    </location>
</feature>
<dbReference type="PANTHER" id="PTHR30450">
    <property type="entry name" value="ABC TRANSPORTER PERMEASE"/>
    <property type="match status" value="1"/>
</dbReference>
<feature type="transmembrane region" description="Helical" evidence="7">
    <location>
        <begin position="94"/>
        <end position="114"/>
    </location>
</feature>
<dbReference type="Gene3D" id="1.10.3720.10">
    <property type="entry name" value="MetI-like"/>
    <property type="match status" value="1"/>
</dbReference>
<keyword evidence="5 7" id="KW-1133">Transmembrane helix</keyword>
<dbReference type="SUPFAM" id="SSF161098">
    <property type="entry name" value="MetI-like"/>
    <property type="match status" value="1"/>
</dbReference>
<dbReference type="PANTHER" id="PTHR30450:SF1">
    <property type="entry name" value="D-METHIONINE TRANSPORT SYSTEM PERMEASE PROTEIN METI-RELATED"/>
    <property type="match status" value="1"/>
</dbReference>
<keyword evidence="3" id="KW-1003">Cell membrane</keyword>
<gene>
    <name evidence="9" type="ORF">ACFQ5M_06110</name>
</gene>
<dbReference type="CDD" id="cd06261">
    <property type="entry name" value="TM_PBP2"/>
    <property type="match status" value="1"/>
</dbReference>
<sequence length="225" mass="24115">MSLFTTFFPNVVANHAQFIAAIWQTLYMVLFSGIISGVLGAALGIALVVTEKGQILENRGVYQTLDKIVNIFRSIPFIILLALVVPLTRLIVGTAVGTTAALVPLTLGCAPFYARQIQNALVEVDPGIIEAAQAMGLTPLDIIWRVYLKESIGEIIRVSVVTLISLISLTAMAGAVGAGGLGDIAITLGYNQFENDVTIAATIIILLLVFIIQFIGDFFVKRVTH</sequence>
<dbReference type="Pfam" id="PF00528">
    <property type="entry name" value="BPD_transp_1"/>
    <property type="match status" value="1"/>
</dbReference>
<dbReference type="EMBL" id="JBHTOP010000019">
    <property type="protein sequence ID" value="MFD1671659.1"/>
    <property type="molecule type" value="Genomic_DNA"/>
</dbReference>
<accession>A0ABW4J6R5</accession>
<dbReference type="RefSeq" id="WP_125715470.1">
    <property type="nucleotide sequence ID" value="NZ_JBHTOP010000019.1"/>
</dbReference>
<protein>
    <submittedName>
        <fullName evidence="9">Methionine ABC transporter permease</fullName>
    </submittedName>
</protein>
<dbReference type="InterPro" id="IPR051322">
    <property type="entry name" value="AA_ABC_Transporter_Permease"/>
</dbReference>
<evidence type="ECO:0000256" key="6">
    <source>
        <dbReference type="ARBA" id="ARBA00023136"/>
    </source>
</evidence>
<reference evidence="10" key="1">
    <citation type="journal article" date="2019" name="Int. J. Syst. Evol. Microbiol.">
        <title>The Global Catalogue of Microorganisms (GCM) 10K type strain sequencing project: providing services to taxonomists for standard genome sequencing and annotation.</title>
        <authorList>
            <consortium name="The Broad Institute Genomics Platform"/>
            <consortium name="The Broad Institute Genome Sequencing Center for Infectious Disease"/>
            <person name="Wu L."/>
            <person name="Ma J."/>
        </authorList>
    </citation>
    <scope>NUCLEOTIDE SEQUENCE [LARGE SCALE GENOMIC DNA]</scope>
    <source>
        <strain evidence="10">CCM 8896</strain>
    </source>
</reference>
<evidence type="ECO:0000256" key="2">
    <source>
        <dbReference type="ARBA" id="ARBA00022448"/>
    </source>
</evidence>
<evidence type="ECO:0000256" key="3">
    <source>
        <dbReference type="ARBA" id="ARBA00022475"/>
    </source>
</evidence>
<evidence type="ECO:0000256" key="7">
    <source>
        <dbReference type="RuleBase" id="RU363032"/>
    </source>
</evidence>
<dbReference type="NCBIfam" id="NF008049">
    <property type="entry name" value="PRK10782.1"/>
    <property type="match status" value="1"/>
</dbReference>
<evidence type="ECO:0000256" key="1">
    <source>
        <dbReference type="ARBA" id="ARBA00004651"/>
    </source>
</evidence>
<evidence type="ECO:0000256" key="4">
    <source>
        <dbReference type="ARBA" id="ARBA00022692"/>
    </source>
</evidence>
<feature type="domain" description="ABC transmembrane type-1" evidence="8">
    <location>
        <begin position="22"/>
        <end position="216"/>
    </location>
</feature>
<evidence type="ECO:0000313" key="10">
    <source>
        <dbReference type="Proteomes" id="UP001597267"/>
    </source>
</evidence>
<evidence type="ECO:0000313" key="9">
    <source>
        <dbReference type="EMBL" id="MFD1671659.1"/>
    </source>
</evidence>
<dbReference type="InterPro" id="IPR035906">
    <property type="entry name" value="MetI-like_sf"/>
</dbReference>
<comment type="subcellular location">
    <subcellularLocation>
        <location evidence="1 7">Cell membrane</location>
        <topology evidence="1 7">Multi-pass membrane protein</topology>
    </subcellularLocation>
</comment>